<evidence type="ECO:0000313" key="3">
    <source>
        <dbReference type="Proteomes" id="UP001331761"/>
    </source>
</evidence>
<comment type="caution">
    <text evidence="2">The sequence shown here is derived from an EMBL/GenBank/DDBJ whole genome shotgun (WGS) entry which is preliminary data.</text>
</comment>
<dbReference type="EMBL" id="WIXE01018406">
    <property type="protein sequence ID" value="KAK5970948.1"/>
    <property type="molecule type" value="Genomic_DNA"/>
</dbReference>
<keyword evidence="1" id="KW-0472">Membrane</keyword>
<evidence type="ECO:0000256" key="1">
    <source>
        <dbReference type="SAM" id="Phobius"/>
    </source>
</evidence>
<feature type="transmembrane region" description="Helical" evidence="1">
    <location>
        <begin position="64"/>
        <end position="84"/>
    </location>
</feature>
<keyword evidence="3" id="KW-1185">Reference proteome</keyword>
<keyword evidence="1" id="KW-1133">Transmembrane helix</keyword>
<protein>
    <submittedName>
        <fullName evidence="2">Uncharacterized protein</fullName>
    </submittedName>
</protein>
<evidence type="ECO:0000313" key="2">
    <source>
        <dbReference type="EMBL" id="KAK5970948.1"/>
    </source>
</evidence>
<reference evidence="2 3" key="1">
    <citation type="submission" date="2019-10" db="EMBL/GenBank/DDBJ databases">
        <title>Assembly and Annotation for the nematode Trichostrongylus colubriformis.</title>
        <authorList>
            <person name="Martin J."/>
        </authorList>
    </citation>
    <scope>NUCLEOTIDE SEQUENCE [LARGE SCALE GENOMIC DNA]</scope>
    <source>
        <strain evidence="2">G859</strain>
        <tissue evidence="2">Whole worm</tissue>
    </source>
</reference>
<accession>A0AAN8FGV0</accession>
<proteinExistence type="predicted"/>
<keyword evidence="1" id="KW-0812">Transmembrane</keyword>
<gene>
    <name evidence="2" type="ORF">GCK32_011296</name>
</gene>
<dbReference type="Proteomes" id="UP001331761">
    <property type="component" value="Unassembled WGS sequence"/>
</dbReference>
<sequence>MDEDIRCRRSFLQCATSACQKQWSGKNKANRICMTCLKVAILSGSEVVCGQTPSMSSKSPKRHLGTANTIFLFFSLMSVPSSQFPLVVR</sequence>
<dbReference type="AlphaFoldDB" id="A0AAN8FGV0"/>
<name>A0AAN8FGV0_TRICO</name>
<organism evidence="2 3">
    <name type="scientific">Trichostrongylus colubriformis</name>
    <name type="common">Black scour worm</name>
    <dbReference type="NCBI Taxonomy" id="6319"/>
    <lineage>
        <taxon>Eukaryota</taxon>
        <taxon>Metazoa</taxon>
        <taxon>Ecdysozoa</taxon>
        <taxon>Nematoda</taxon>
        <taxon>Chromadorea</taxon>
        <taxon>Rhabditida</taxon>
        <taxon>Rhabditina</taxon>
        <taxon>Rhabditomorpha</taxon>
        <taxon>Strongyloidea</taxon>
        <taxon>Trichostrongylidae</taxon>
        <taxon>Trichostrongylus</taxon>
    </lineage>
</organism>